<dbReference type="PROSITE" id="PS00211">
    <property type="entry name" value="ABC_TRANSPORTER_1"/>
    <property type="match status" value="1"/>
</dbReference>
<evidence type="ECO:0000256" key="3">
    <source>
        <dbReference type="ARBA" id="ARBA00022741"/>
    </source>
</evidence>
<dbReference type="SUPFAM" id="SSF52540">
    <property type="entry name" value="P-loop containing nucleoside triphosphate hydrolases"/>
    <property type="match status" value="1"/>
</dbReference>
<dbReference type="GO" id="GO:0098796">
    <property type="term" value="C:membrane protein complex"/>
    <property type="evidence" value="ECO:0007669"/>
    <property type="project" value="UniProtKB-ARBA"/>
</dbReference>
<dbReference type="SMART" id="SM00382">
    <property type="entry name" value="AAA"/>
    <property type="match status" value="1"/>
</dbReference>
<feature type="domain" description="ABC transporter" evidence="5">
    <location>
        <begin position="4"/>
        <end position="228"/>
    </location>
</feature>
<dbReference type="InterPro" id="IPR003593">
    <property type="entry name" value="AAA+_ATPase"/>
</dbReference>
<accession>A0A3S1DRK0</accession>
<dbReference type="InterPro" id="IPR027417">
    <property type="entry name" value="P-loop_NTPase"/>
</dbReference>
<dbReference type="Gene3D" id="3.40.50.300">
    <property type="entry name" value="P-loop containing nucleotide triphosphate hydrolases"/>
    <property type="match status" value="1"/>
</dbReference>
<dbReference type="InterPro" id="IPR003439">
    <property type="entry name" value="ABC_transporter-like_ATP-bd"/>
</dbReference>
<reference evidence="6 7" key="1">
    <citation type="submission" date="2018-12" db="EMBL/GenBank/DDBJ databases">
        <authorList>
            <person name="Sun L."/>
            <person name="Chen Z."/>
        </authorList>
    </citation>
    <scope>NUCLEOTIDE SEQUENCE [LARGE SCALE GENOMIC DNA]</scope>
    <source>
        <strain evidence="6 7">DSM 15890</strain>
    </source>
</reference>
<dbReference type="PROSITE" id="PS50893">
    <property type="entry name" value="ABC_TRANSPORTER_2"/>
    <property type="match status" value="1"/>
</dbReference>
<evidence type="ECO:0000256" key="1">
    <source>
        <dbReference type="ARBA" id="ARBA00005417"/>
    </source>
</evidence>
<dbReference type="AlphaFoldDB" id="A0A3S1DRK0"/>
<dbReference type="CDD" id="cd03255">
    <property type="entry name" value="ABC_MJ0796_LolCDE_FtsE"/>
    <property type="match status" value="1"/>
</dbReference>
<dbReference type="GO" id="GO:0016887">
    <property type="term" value="F:ATP hydrolysis activity"/>
    <property type="evidence" value="ECO:0007669"/>
    <property type="project" value="InterPro"/>
</dbReference>
<keyword evidence="4 6" id="KW-0067">ATP-binding</keyword>
<dbReference type="PANTHER" id="PTHR42798">
    <property type="entry name" value="LIPOPROTEIN-RELEASING SYSTEM ATP-BINDING PROTEIN LOLD"/>
    <property type="match status" value="1"/>
</dbReference>
<dbReference type="RefSeq" id="WP_127193703.1">
    <property type="nucleotide sequence ID" value="NZ_RZNY01000017.1"/>
</dbReference>
<gene>
    <name evidence="6" type="ORF">EJP82_19330</name>
</gene>
<organism evidence="6 7">
    <name type="scientific">Paenibacillus anaericanus</name>
    <dbReference type="NCBI Taxonomy" id="170367"/>
    <lineage>
        <taxon>Bacteria</taxon>
        <taxon>Bacillati</taxon>
        <taxon>Bacillota</taxon>
        <taxon>Bacilli</taxon>
        <taxon>Bacillales</taxon>
        <taxon>Paenibacillaceae</taxon>
        <taxon>Paenibacillus</taxon>
    </lineage>
</organism>
<dbReference type="PANTHER" id="PTHR42798:SF6">
    <property type="entry name" value="CELL DIVISION ATP-BINDING PROTEIN FTSE"/>
    <property type="match status" value="1"/>
</dbReference>
<keyword evidence="3" id="KW-0547">Nucleotide-binding</keyword>
<dbReference type="InterPro" id="IPR017871">
    <property type="entry name" value="ABC_transporter-like_CS"/>
</dbReference>
<dbReference type="FunFam" id="3.40.50.300:FF:000032">
    <property type="entry name" value="Export ABC transporter ATP-binding protein"/>
    <property type="match status" value="1"/>
</dbReference>
<dbReference type="GO" id="GO:0005524">
    <property type="term" value="F:ATP binding"/>
    <property type="evidence" value="ECO:0007669"/>
    <property type="project" value="UniProtKB-KW"/>
</dbReference>
<evidence type="ECO:0000313" key="6">
    <source>
        <dbReference type="EMBL" id="RUT43851.1"/>
    </source>
</evidence>
<evidence type="ECO:0000256" key="2">
    <source>
        <dbReference type="ARBA" id="ARBA00022448"/>
    </source>
</evidence>
<dbReference type="OrthoDB" id="9791546at2"/>
<dbReference type="EMBL" id="RZNY01000017">
    <property type="protein sequence ID" value="RUT43851.1"/>
    <property type="molecule type" value="Genomic_DNA"/>
</dbReference>
<evidence type="ECO:0000259" key="5">
    <source>
        <dbReference type="PROSITE" id="PS50893"/>
    </source>
</evidence>
<protein>
    <submittedName>
        <fullName evidence="6">ABC transporter ATP-binding protein</fullName>
    </submittedName>
</protein>
<comment type="caution">
    <text evidence="6">The sequence shown here is derived from an EMBL/GenBank/DDBJ whole genome shotgun (WGS) entry which is preliminary data.</text>
</comment>
<keyword evidence="7" id="KW-1185">Reference proteome</keyword>
<sequence length="228" mass="25047">MSILQIQDLKKYYGQGDHVVKALDGISLTVEKGEFVAIVGTSGSGKSTLLHMLGGLDRATEGKVYVDGNDLFDMNDDKLTIFRRRSVGFIFQSYNLIPILNVYENIVLPIELDGARVDKGYVNQVIETLGLKEKVNNLPANLSGGQQQRVAIARALATKPSIVLADEPTGNLDSKTSQEVLILMKQMSQKFNQTIVMITHNEGIAQTADRVIRIEDGQIASRSEAGRR</sequence>
<evidence type="ECO:0000256" key="4">
    <source>
        <dbReference type="ARBA" id="ARBA00022840"/>
    </source>
</evidence>
<name>A0A3S1DRK0_9BACL</name>
<dbReference type="InterPro" id="IPR017911">
    <property type="entry name" value="MacB-like_ATP-bd"/>
</dbReference>
<keyword evidence="2" id="KW-0813">Transport</keyword>
<dbReference type="Pfam" id="PF00005">
    <property type="entry name" value="ABC_tran"/>
    <property type="match status" value="1"/>
</dbReference>
<dbReference type="Proteomes" id="UP000279446">
    <property type="component" value="Unassembled WGS sequence"/>
</dbReference>
<evidence type="ECO:0000313" key="7">
    <source>
        <dbReference type="Proteomes" id="UP000279446"/>
    </source>
</evidence>
<dbReference type="GO" id="GO:0022857">
    <property type="term" value="F:transmembrane transporter activity"/>
    <property type="evidence" value="ECO:0007669"/>
    <property type="project" value="UniProtKB-ARBA"/>
</dbReference>
<comment type="similarity">
    <text evidence="1">Belongs to the ABC transporter superfamily.</text>
</comment>
<proteinExistence type="inferred from homology"/>